<dbReference type="RefSeq" id="WP_005550613.1">
    <property type="nucleotide sequence ID" value="NZ_JAMDLX010000067.1"/>
</dbReference>
<comment type="caution">
    <text evidence="1">The sequence shown here is derived from an EMBL/GenBank/DDBJ whole genome shotgun (WGS) entry which is preliminary data.</text>
</comment>
<proteinExistence type="predicted"/>
<keyword evidence="2" id="KW-1185">Reference proteome</keyword>
<dbReference type="EMBL" id="JAMDNP010000043">
    <property type="protein sequence ID" value="MCY9762883.1"/>
    <property type="molecule type" value="Genomic_DNA"/>
</dbReference>
<organism evidence="1 2">
    <name type="scientific">Paenibacillus alvei</name>
    <name type="common">Bacillus alvei</name>
    <dbReference type="NCBI Taxonomy" id="44250"/>
    <lineage>
        <taxon>Bacteria</taxon>
        <taxon>Bacillati</taxon>
        <taxon>Bacillota</taxon>
        <taxon>Bacilli</taxon>
        <taxon>Bacillales</taxon>
        <taxon>Paenibacillaceae</taxon>
        <taxon>Paenibacillus</taxon>
    </lineage>
</organism>
<dbReference type="GeneID" id="94491506"/>
<reference evidence="1 2" key="1">
    <citation type="submission" date="2022-05" db="EMBL/GenBank/DDBJ databases">
        <title>Genome Sequencing of Bee-Associated Microbes.</title>
        <authorList>
            <person name="Dunlap C."/>
        </authorList>
    </citation>
    <scope>NUCLEOTIDE SEQUENCE [LARGE SCALE GENOMIC DNA]</scope>
    <source>
        <strain evidence="1 2">NRRL B-04010</strain>
    </source>
</reference>
<evidence type="ECO:0000313" key="1">
    <source>
        <dbReference type="EMBL" id="MCY9762883.1"/>
    </source>
</evidence>
<protein>
    <submittedName>
        <fullName evidence="1">Uncharacterized protein</fullName>
    </submittedName>
</protein>
<evidence type="ECO:0000313" key="2">
    <source>
        <dbReference type="Proteomes" id="UP001527181"/>
    </source>
</evidence>
<name>A0ABT4H275_PAEAL</name>
<gene>
    <name evidence="1" type="ORF">M5X12_20315</name>
</gene>
<dbReference type="Gene3D" id="2.40.50.1020">
    <property type="entry name" value="LytTr DNA-binding domain"/>
    <property type="match status" value="1"/>
</dbReference>
<dbReference type="Proteomes" id="UP001527181">
    <property type="component" value="Unassembled WGS sequence"/>
</dbReference>
<sequence length="93" mass="10457">MITHLNVALDPQGHEGLRSVRIDEIVSMEFNRFMKGVVIHTSGRNYFLPGSLSYWVKGLNNSGHTFEFIGKGKAVNTKNVKYVDTQKCDKTSP</sequence>
<accession>A0ABT4H275</accession>